<accession>A0A174DS56</accession>
<gene>
    <name evidence="1" type="ORF">ERS852470_01881</name>
</gene>
<sequence>MGNTLKKVVNLNDYKEYTYSSDNDILRNTQGLLNKSSEDKLLLKITQISAKCDYEGGYSTPPICEAIKNYKQEKRMSSYTILGEKEMEKYKWERMFVNSVISNNDFKKAYILEEEKNTIWFVIDNFQFKYKKVYLQSAREFKEENDCDFDIIIFDKKQLLNVEEQIKYMGPHEVISK</sequence>
<reference evidence="1 2" key="1">
    <citation type="submission" date="2015-09" db="EMBL/GenBank/DDBJ databases">
        <authorList>
            <consortium name="Pathogen Informatics"/>
        </authorList>
    </citation>
    <scope>NUCLEOTIDE SEQUENCE [LARGE SCALE GENOMIC DNA]</scope>
    <source>
        <strain evidence="1 2">2789STDY5834855</strain>
    </source>
</reference>
<dbReference type="EMBL" id="CYZV01000018">
    <property type="protein sequence ID" value="CUO27088.1"/>
    <property type="molecule type" value="Genomic_DNA"/>
</dbReference>
<proteinExistence type="predicted"/>
<protein>
    <submittedName>
        <fullName evidence="1">Uncharacterized protein</fullName>
    </submittedName>
</protein>
<organism evidence="1 2">
    <name type="scientific">Clostridium disporicum</name>
    <dbReference type="NCBI Taxonomy" id="84024"/>
    <lineage>
        <taxon>Bacteria</taxon>
        <taxon>Bacillati</taxon>
        <taxon>Bacillota</taxon>
        <taxon>Clostridia</taxon>
        <taxon>Eubacteriales</taxon>
        <taxon>Clostridiaceae</taxon>
        <taxon>Clostridium</taxon>
    </lineage>
</organism>
<evidence type="ECO:0000313" key="2">
    <source>
        <dbReference type="Proteomes" id="UP000095558"/>
    </source>
</evidence>
<dbReference type="AlphaFoldDB" id="A0A174DS56"/>
<evidence type="ECO:0000313" key="1">
    <source>
        <dbReference type="EMBL" id="CUO27088.1"/>
    </source>
</evidence>
<dbReference type="RefSeq" id="WP_055276561.1">
    <property type="nucleotide sequence ID" value="NZ_CYZV01000018.1"/>
</dbReference>
<name>A0A174DS56_9CLOT</name>
<dbReference type="Proteomes" id="UP000095558">
    <property type="component" value="Unassembled WGS sequence"/>
</dbReference>